<keyword evidence="3" id="KW-1185">Reference proteome</keyword>
<dbReference type="InterPro" id="IPR006917">
    <property type="entry name" value="SOUL_heme-bd"/>
</dbReference>
<dbReference type="InterPro" id="IPR011256">
    <property type="entry name" value="Reg_factor_effector_dom_sf"/>
</dbReference>
<dbReference type="AlphaFoldDB" id="A0A0M6ZZ50"/>
<evidence type="ECO:0000313" key="3">
    <source>
        <dbReference type="Proteomes" id="UP000053235"/>
    </source>
</evidence>
<evidence type="ECO:0000256" key="1">
    <source>
        <dbReference type="SAM" id="Phobius"/>
    </source>
</evidence>
<dbReference type="EMBL" id="CXWD01000004">
    <property type="protein sequence ID" value="CTQ67330.1"/>
    <property type="molecule type" value="Genomic_DNA"/>
</dbReference>
<keyword evidence="1" id="KW-0812">Transmembrane</keyword>
<dbReference type="Pfam" id="PF04832">
    <property type="entry name" value="SOUL"/>
    <property type="match status" value="1"/>
</dbReference>
<protein>
    <submittedName>
        <fullName evidence="2">SOUL heme-binding protein</fullName>
    </submittedName>
</protein>
<keyword evidence="1" id="KW-1133">Transmembrane helix</keyword>
<sequence length="235" mass="25958">MVTSGLRMGPFLLVPSGLPDRHQSISGPFRRAARRRFMLKNFAITFGALLLLGGIGTLLWSNMSRFLEQPQFTLVASHGPIEIRQYKSAAAAEVTVMGDRDEAARDAFRILFRYISGNNGATDKISMTAPVIQSPTDAESWTVAFYLPSDFSPETAPQPEDTRVSIVPISDATVAAIRFSGRWSPQNLKEQQARLEAFLQEEGLTALGPPTFAFFNDPLTPPPFRRNEVQIRISG</sequence>
<gene>
    <name evidence="2" type="ORF">LAX5112_01333</name>
</gene>
<name>A0A0M6ZZ50_9HYPH</name>
<dbReference type="SUPFAM" id="SSF55136">
    <property type="entry name" value="Probable bacterial effector-binding domain"/>
    <property type="match status" value="1"/>
</dbReference>
<evidence type="ECO:0000313" key="2">
    <source>
        <dbReference type="EMBL" id="CTQ67330.1"/>
    </source>
</evidence>
<keyword evidence="1" id="KW-0472">Membrane</keyword>
<accession>A0A0M6ZZ50</accession>
<dbReference type="STRING" id="388408.LAX5112_01333"/>
<dbReference type="Gene3D" id="3.20.80.10">
    <property type="entry name" value="Regulatory factor, effector binding domain"/>
    <property type="match status" value="1"/>
</dbReference>
<feature type="transmembrane region" description="Helical" evidence="1">
    <location>
        <begin position="39"/>
        <end position="60"/>
    </location>
</feature>
<reference evidence="3" key="1">
    <citation type="submission" date="2015-07" db="EMBL/GenBank/DDBJ databases">
        <authorList>
            <person name="Rodrigo-Torres Lidia"/>
            <person name="Arahal R.David."/>
        </authorList>
    </citation>
    <scope>NUCLEOTIDE SEQUENCE [LARGE SCALE GENOMIC DNA]</scope>
    <source>
        <strain evidence="3">CECT 5112</strain>
    </source>
</reference>
<proteinExistence type="predicted"/>
<dbReference type="PANTHER" id="PTHR11220:SF1">
    <property type="entry name" value="HEME-BINDING PROTEIN 2"/>
    <property type="match status" value="1"/>
</dbReference>
<organism evidence="2 3">
    <name type="scientific">Roseibium alexandrii</name>
    <dbReference type="NCBI Taxonomy" id="388408"/>
    <lineage>
        <taxon>Bacteria</taxon>
        <taxon>Pseudomonadati</taxon>
        <taxon>Pseudomonadota</taxon>
        <taxon>Alphaproteobacteria</taxon>
        <taxon>Hyphomicrobiales</taxon>
        <taxon>Stappiaceae</taxon>
        <taxon>Roseibium</taxon>
    </lineage>
</organism>
<dbReference type="Proteomes" id="UP000053235">
    <property type="component" value="Unassembled WGS sequence"/>
</dbReference>
<dbReference type="PANTHER" id="PTHR11220">
    <property type="entry name" value="HEME-BINDING PROTEIN-RELATED"/>
    <property type="match status" value="1"/>
</dbReference>